<keyword evidence="4 5" id="KW-0406">Ion transport</keyword>
<dbReference type="JaponicusDB" id="SJAG_04955">
    <property type="gene designation" value="vma13"/>
</dbReference>
<dbReference type="EMBL" id="KE651167">
    <property type="protein sequence ID" value="EEB09731.1"/>
    <property type="molecule type" value="Genomic_DNA"/>
</dbReference>
<evidence type="ECO:0000313" key="8">
    <source>
        <dbReference type="JaponicusDB" id="SJAG_04955"/>
    </source>
</evidence>
<proteinExistence type="inferred from homology"/>
<comment type="similarity">
    <text evidence="1 5">Belongs to the V-ATPase H subunit family.</text>
</comment>
<dbReference type="eggNOG" id="KOG2759">
    <property type="taxonomic scope" value="Eukaryota"/>
</dbReference>
<evidence type="ECO:0000256" key="2">
    <source>
        <dbReference type="ARBA" id="ARBA00022448"/>
    </source>
</evidence>
<evidence type="ECO:0000256" key="4">
    <source>
        <dbReference type="ARBA" id="ARBA00023065"/>
    </source>
</evidence>
<evidence type="ECO:0000313" key="7">
    <source>
        <dbReference type="EMBL" id="EEB09731.1"/>
    </source>
</evidence>
<dbReference type="AlphaFoldDB" id="B6K877"/>
<dbReference type="OMA" id="FRWMTFQ"/>
<dbReference type="GeneID" id="7050386"/>
<evidence type="ECO:0000259" key="6">
    <source>
        <dbReference type="Pfam" id="PF11698"/>
    </source>
</evidence>
<dbReference type="PIRSF" id="PIRSF032184">
    <property type="entry name" value="ATPase_V1_H"/>
    <property type="match status" value="1"/>
</dbReference>
<dbReference type="PANTHER" id="PTHR10698:SF0">
    <property type="entry name" value="V-TYPE PROTON ATPASE SUBUNIT H"/>
    <property type="match status" value="1"/>
</dbReference>
<dbReference type="GO" id="GO:0046961">
    <property type="term" value="F:proton-transporting ATPase activity, rotational mechanism"/>
    <property type="evidence" value="ECO:0007669"/>
    <property type="project" value="UniProtKB-UniRule"/>
</dbReference>
<dbReference type="GO" id="GO:0000221">
    <property type="term" value="C:vacuolar proton-transporting V-type ATPase, V1 domain"/>
    <property type="evidence" value="ECO:0007669"/>
    <property type="project" value="UniProtKB-UniRule"/>
</dbReference>
<dbReference type="Gene3D" id="1.25.40.150">
    <property type="entry name" value="V-type ATPase, subunit H, C-terminal domain"/>
    <property type="match status" value="1"/>
</dbReference>
<reference evidence="7 9" key="1">
    <citation type="journal article" date="2011" name="Science">
        <title>Comparative functional genomics of the fission yeasts.</title>
        <authorList>
            <person name="Rhind N."/>
            <person name="Chen Z."/>
            <person name="Yassour M."/>
            <person name="Thompson D.A."/>
            <person name="Haas B.J."/>
            <person name="Habib N."/>
            <person name="Wapinski I."/>
            <person name="Roy S."/>
            <person name="Lin M.F."/>
            <person name="Heiman D.I."/>
            <person name="Young S.K."/>
            <person name="Furuya K."/>
            <person name="Guo Y."/>
            <person name="Pidoux A."/>
            <person name="Chen H.M."/>
            <person name="Robbertse B."/>
            <person name="Goldberg J.M."/>
            <person name="Aoki K."/>
            <person name="Bayne E.H."/>
            <person name="Berlin A.M."/>
            <person name="Desjardins C.A."/>
            <person name="Dobbs E."/>
            <person name="Dukaj L."/>
            <person name="Fan L."/>
            <person name="FitzGerald M.G."/>
            <person name="French C."/>
            <person name="Gujja S."/>
            <person name="Hansen K."/>
            <person name="Keifenheim D."/>
            <person name="Levin J.Z."/>
            <person name="Mosher R.A."/>
            <person name="Mueller C.A."/>
            <person name="Pfiffner J."/>
            <person name="Priest M."/>
            <person name="Russ C."/>
            <person name="Smialowska A."/>
            <person name="Swoboda P."/>
            <person name="Sykes S.M."/>
            <person name="Vaughn M."/>
            <person name="Vengrova S."/>
            <person name="Yoder R."/>
            <person name="Zeng Q."/>
            <person name="Allshire R."/>
            <person name="Baulcombe D."/>
            <person name="Birren B.W."/>
            <person name="Brown W."/>
            <person name="Ekwall K."/>
            <person name="Kellis M."/>
            <person name="Leatherwood J."/>
            <person name="Levin H."/>
            <person name="Margalit H."/>
            <person name="Martienssen R."/>
            <person name="Nieduszynski C.A."/>
            <person name="Spatafora J.W."/>
            <person name="Friedman N."/>
            <person name="Dalgaard J.Z."/>
            <person name="Baumann P."/>
            <person name="Niki H."/>
            <person name="Regev A."/>
            <person name="Nusbaum C."/>
        </authorList>
    </citation>
    <scope>NUCLEOTIDE SEQUENCE [LARGE SCALE GENOMIC DNA]</scope>
    <source>
        <strain evidence="9">yFS275 / FY16936</strain>
    </source>
</reference>
<dbReference type="Pfam" id="PF03224">
    <property type="entry name" value="V-ATPase_H_N"/>
    <property type="match status" value="1"/>
</dbReference>
<name>B6K877_SCHJY</name>
<evidence type="ECO:0000256" key="1">
    <source>
        <dbReference type="ARBA" id="ARBA00008613"/>
    </source>
</evidence>
<dbReference type="InterPro" id="IPR011989">
    <property type="entry name" value="ARM-like"/>
</dbReference>
<gene>
    <name evidence="8" type="primary">vma13</name>
    <name evidence="7" type="ORF">SJAG_04955</name>
</gene>
<protein>
    <recommendedName>
        <fullName evidence="5">V-type proton ATPase subunit H</fullName>
    </recommendedName>
</protein>
<keyword evidence="9" id="KW-1185">Reference proteome</keyword>
<dbReference type="Pfam" id="PF11698">
    <property type="entry name" value="V-ATPase_H_C"/>
    <property type="match status" value="1"/>
</dbReference>
<sequence length="443" mass="50780">MTSLQTMEVSTPPPAMLNNQLVDEVASNARTRAIPWRAYERSHVIDEKLCEKVLKLDGLNLDARVQVVLENGDAYTQVFLKMLQIEGHDDIFAFACINISDILLVSRDWANIFVPLFFEMLGSKSWIESLASDEKLLFVKLFALACVYQPCTAAKEFTFVLEYLGSLLSDSADTQLKLFAAQCVVAILYLKPHRRAFWTEKSCSMRLVEMLRTVSGDPQLLYYGLLNLWLLSFEPEIAKEMNKRFSCISLLAEIARADQKEKIYRIVLAIFVNLLKYAREENASTVLLERVDSLVKTLQHRKWSDEDLVASLTYLDETLAECSRQLSNFDIYKTEVESGHLHWSPSHRSEEFWARNVKKLNDDDSAVLKQLINILQNPQDVKSLAVACHDIGCYLQHYPEGRSFVIKYGAKPIIMQLMNHSNSEVRFEALSTVQRLMSQVWND</sequence>
<keyword evidence="3 5" id="KW-0375">Hydrogen ion transport</keyword>
<dbReference type="InterPro" id="IPR016024">
    <property type="entry name" value="ARM-type_fold"/>
</dbReference>
<dbReference type="GO" id="GO:0000329">
    <property type="term" value="C:fungal-type vacuole membrane"/>
    <property type="evidence" value="ECO:0000318"/>
    <property type="project" value="GO_Central"/>
</dbReference>
<dbReference type="InterPro" id="IPR004908">
    <property type="entry name" value="ATPase_V1-cplx_hsu"/>
</dbReference>
<accession>B6K877</accession>
<evidence type="ECO:0000256" key="5">
    <source>
        <dbReference type="PIRNR" id="PIRNR032184"/>
    </source>
</evidence>
<dbReference type="InterPro" id="IPR011987">
    <property type="entry name" value="ATPase_V1-cplx_hsu_C"/>
</dbReference>
<dbReference type="HOGENOM" id="CLU_025709_4_0_1"/>
<dbReference type="Proteomes" id="UP000001744">
    <property type="component" value="Unassembled WGS sequence"/>
</dbReference>
<comment type="subunit">
    <text evidence="5">V-ATPase is a heteromultimeric enzyme made up of two complexes: the ATP-hydrolytic V1 complex and the proton translocation V0 complex.</text>
</comment>
<dbReference type="InterPro" id="IPR038497">
    <property type="entry name" value="ATPase_V1-cplx_hsu_C_sf"/>
</dbReference>
<feature type="domain" description="ATPase V1 complex subunit H C-terminal" evidence="6">
    <location>
        <begin position="325"/>
        <end position="441"/>
    </location>
</feature>
<comment type="function">
    <text evidence="5">Subunit of the V1 complex of vacuolar(H+)-ATPase (V-ATPase), a multisubunit enzyme composed of a peripheral complex (V1) that hydrolyzes ATP and a membrane integral complex (V0) that translocates protons. V-ATPase is responsible for acidifying and maintaining the pH of intracellular compartments.</text>
</comment>
<dbReference type="SUPFAM" id="SSF48371">
    <property type="entry name" value="ARM repeat"/>
    <property type="match status" value="1"/>
</dbReference>
<dbReference type="Gene3D" id="1.25.10.10">
    <property type="entry name" value="Leucine-rich Repeat Variant"/>
    <property type="match status" value="1"/>
</dbReference>
<evidence type="ECO:0000313" key="9">
    <source>
        <dbReference type="Proteomes" id="UP000001744"/>
    </source>
</evidence>
<dbReference type="PANTHER" id="PTHR10698">
    <property type="entry name" value="V-TYPE PROTON ATPASE SUBUNIT H"/>
    <property type="match status" value="1"/>
</dbReference>
<dbReference type="RefSeq" id="XP_002176024.1">
    <property type="nucleotide sequence ID" value="XM_002175988.2"/>
</dbReference>
<keyword evidence="2 5" id="KW-0813">Transport</keyword>
<dbReference type="STRING" id="402676.B6K877"/>
<evidence type="ECO:0000256" key="3">
    <source>
        <dbReference type="ARBA" id="ARBA00022781"/>
    </source>
</evidence>
<organism evidence="7 9">
    <name type="scientific">Schizosaccharomyces japonicus (strain yFS275 / FY16936)</name>
    <name type="common">Fission yeast</name>
    <dbReference type="NCBI Taxonomy" id="402676"/>
    <lineage>
        <taxon>Eukaryota</taxon>
        <taxon>Fungi</taxon>
        <taxon>Dikarya</taxon>
        <taxon>Ascomycota</taxon>
        <taxon>Taphrinomycotina</taxon>
        <taxon>Schizosaccharomycetes</taxon>
        <taxon>Schizosaccharomycetales</taxon>
        <taxon>Schizosaccharomycetaceae</taxon>
        <taxon>Schizosaccharomyces</taxon>
    </lineage>
</organism>
<dbReference type="OrthoDB" id="10263554at2759"/>
<dbReference type="VEuPathDB" id="FungiDB:SJAG_04955"/>